<keyword evidence="1" id="KW-0472">Membrane</keyword>
<dbReference type="RefSeq" id="WP_366232933.1">
    <property type="nucleotide sequence ID" value="NZ_JBFBMH010000013.1"/>
</dbReference>
<evidence type="ECO:0000313" key="3">
    <source>
        <dbReference type="Proteomes" id="UP001553715"/>
    </source>
</evidence>
<gene>
    <name evidence="2" type="ORF">AB0301_10190</name>
</gene>
<keyword evidence="1" id="KW-0812">Transmembrane</keyword>
<evidence type="ECO:0000313" key="2">
    <source>
        <dbReference type="EMBL" id="MEW1975429.1"/>
    </source>
</evidence>
<organism evidence="2 3">
    <name type="scientific">Microbacterium profundi</name>
    <dbReference type="NCBI Taxonomy" id="450380"/>
    <lineage>
        <taxon>Bacteria</taxon>
        <taxon>Bacillati</taxon>
        <taxon>Actinomycetota</taxon>
        <taxon>Actinomycetes</taxon>
        <taxon>Micrococcales</taxon>
        <taxon>Microbacteriaceae</taxon>
        <taxon>Microbacterium</taxon>
    </lineage>
</organism>
<accession>A0ABV3LHP2</accession>
<dbReference type="EMBL" id="JBFBMH010000013">
    <property type="protein sequence ID" value="MEW1975429.1"/>
    <property type="molecule type" value="Genomic_DNA"/>
</dbReference>
<proteinExistence type="predicted"/>
<reference evidence="2 3" key="1">
    <citation type="submission" date="2024-06" db="EMBL/GenBank/DDBJ databases">
        <title>The Natural Products Discovery Center: Release of the First 8490 Sequenced Strains for Exploring Actinobacteria Biosynthetic Diversity.</title>
        <authorList>
            <person name="Kalkreuter E."/>
            <person name="Kautsar S.A."/>
            <person name="Yang D."/>
            <person name="Bader C.D."/>
            <person name="Teijaro C.N."/>
            <person name="Fluegel L."/>
            <person name="Davis C.M."/>
            <person name="Simpson J.R."/>
            <person name="Lauterbach L."/>
            <person name="Steele A.D."/>
            <person name="Gui C."/>
            <person name="Meng S."/>
            <person name="Li G."/>
            <person name="Viehrig K."/>
            <person name="Ye F."/>
            <person name="Su P."/>
            <person name="Kiefer A.F."/>
            <person name="Nichols A."/>
            <person name="Cepeda A.J."/>
            <person name="Yan W."/>
            <person name="Fan B."/>
            <person name="Jiang Y."/>
            <person name="Adhikari A."/>
            <person name="Zheng C.-J."/>
            <person name="Schuster L."/>
            <person name="Cowan T.M."/>
            <person name="Smanski M.J."/>
            <person name="Chevrette M.G."/>
            <person name="De Carvalho L.P.S."/>
            <person name="Shen B."/>
        </authorList>
    </citation>
    <scope>NUCLEOTIDE SEQUENCE [LARGE SCALE GENOMIC DNA]</scope>
    <source>
        <strain evidence="2 3">NPDC077434</strain>
    </source>
</reference>
<sequence length="94" mass="10511">MDTFVAVLPIVYLFLMLVVVILVISLRSRPTAAADAARTRQERQLLANTPRADQSAQRQELRDALHIGQQLLEHRVTKVARHRLRNVATNGSSG</sequence>
<protein>
    <submittedName>
        <fullName evidence="2">Uncharacterized protein</fullName>
    </submittedName>
</protein>
<keyword evidence="3" id="KW-1185">Reference proteome</keyword>
<keyword evidence="1" id="KW-1133">Transmembrane helix</keyword>
<dbReference type="Proteomes" id="UP001553715">
    <property type="component" value="Unassembled WGS sequence"/>
</dbReference>
<name>A0ABV3LHP2_9MICO</name>
<evidence type="ECO:0000256" key="1">
    <source>
        <dbReference type="SAM" id="Phobius"/>
    </source>
</evidence>
<comment type="caution">
    <text evidence="2">The sequence shown here is derived from an EMBL/GenBank/DDBJ whole genome shotgun (WGS) entry which is preliminary data.</text>
</comment>
<feature type="transmembrane region" description="Helical" evidence="1">
    <location>
        <begin position="6"/>
        <end position="26"/>
    </location>
</feature>